<sequence>MLSTFAVRWRTTMTTKPQKEESLDHSGAHGAEPSGSTVVFTDITEAPLEPLYAAAKAEVMTDAMGALVIFDGIVRNHDHGSAVRGLSYSAHPQAREYIAEVAAEVAAELDGVRLWAVHRVGPIAIGESALTVMAAAAHRGRAFDACELVADRVKARVPIWKEQELLDGSIEWVGVDTSPA</sequence>
<dbReference type="InterPro" id="IPR003448">
    <property type="entry name" value="Mopterin_biosynth_MoaE"/>
</dbReference>
<reference evidence="2 3" key="3">
    <citation type="journal article" date="2010" name="Sequencing">
        <title>Complete Genome Sequence of Rothia mucilaginosa DY-18: A Clinical Isolate with Dense Meshwork-Like Structures from a Persistent Apical Periodontitis Lesion.</title>
        <authorList>
            <person name="Yamane K."/>
            <person name="Nambu T."/>
            <person name="Yamanaka T."/>
            <person name="Mashimo C."/>
            <person name="Sugimori C."/>
            <person name="Leung K.-P."/>
            <person name="Fukushima H."/>
        </authorList>
    </citation>
    <scope>NUCLEOTIDE SEQUENCE [LARGE SCALE GENOMIC DNA]</scope>
    <source>
        <strain evidence="2 3">DY-18</strain>
    </source>
</reference>
<dbReference type="HOGENOM" id="CLU_089568_1_1_11"/>
<proteinExistence type="predicted"/>
<dbReference type="eggNOG" id="COG0314">
    <property type="taxonomic scope" value="Bacteria"/>
</dbReference>
<evidence type="ECO:0000256" key="1">
    <source>
        <dbReference type="SAM" id="MobiDB-lite"/>
    </source>
</evidence>
<evidence type="ECO:0000313" key="2">
    <source>
        <dbReference type="EMBL" id="BAI64280.1"/>
    </source>
</evidence>
<dbReference type="KEGG" id="rmu:RMDY18_04480"/>
<dbReference type="Pfam" id="PF02391">
    <property type="entry name" value="MoaE"/>
    <property type="match status" value="1"/>
</dbReference>
<dbReference type="GO" id="GO:0006777">
    <property type="term" value="P:Mo-molybdopterin cofactor biosynthetic process"/>
    <property type="evidence" value="ECO:0007669"/>
    <property type="project" value="InterPro"/>
</dbReference>
<reference evidence="2 3" key="2">
    <citation type="journal article" date="2010" name="J Osaka Dent Univ">
        <title>Isolation and identification of Rothia mucilaginosa from persistent apical periodontitis lesions.</title>
        <authorList>
            <person name="Yamane K."/>
            <person name="Yoshida M."/>
            <person name="Fujihira T."/>
            <person name="Baba T."/>
            <person name="Tsuji N."/>
            <person name="Hayashi H."/>
            <person name="Sugimori C."/>
            <person name="Yamanaka T."/>
            <person name="Mashimo C."/>
            <person name="Nambu T."/>
            <person name="Kawai H."/>
            <person name="Fukushima H."/>
        </authorList>
    </citation>
    <scope>NUCLEOTIDE SEQUENCE [LARGE SCALE GENOMIC DNA]</scope>
    <source>
        <strain evidence="2 3">DY-18</strain>
    </source>
</reference>
<keyword evidence="3" id="KW-1185">Reference proteome</keyword>
<dbReference type="AlphaFoldDB" id="D2NRK4"/>
<feature type="region of interest" description="Disordered" evidence="1">
    <location>
        <begin position="13"/>
        <end position="35"/>
    </location>
</feature>
<dbReference type="Proteomes" id="UP000001883">
    <property type="component" value="Chromosome"/>
</dbReference>
<dbReference type="CDD" id="cd00756">
    <property type="entry name" value="MoaE"/>
    <property type="match status" value="1"/>
</dbReference>
<name>D2NRK4_ROTMD</name>
<protein>
    <submittedName>
        <fullName evidence="2">Molybdopterin converting factor, large subunit</fullName>
    </submittedName>
</protein>
<evidence type="ECO:0000313" key="3">
    <source>
        <dbReference type="Proteomes" id="UP000001883"/>
    </source>
</evidence>
<dbReference type="STRING" id="680646.RMDY18_04480"/>
<dbReference type="InterPro" id="IPR036563">
    <property type="entry name" value="MoaE_sf"/>
</dbReference>
<dbReference type="EMBL" id="AP011540">
    <property type="protein sequence ID" value="BAI64280.1"/>
    <property type="molecule type" value="Genomic_DNA"/>
</dbReference>
<organism evidence="2 3">
    <name type="scientific">Rothia mucilaginosa (strain DY-18)</name>
    <name type="common">Stomatococcus mucilaginosus</name>
    <dbReference type="NCBI Taxonomy" id="680646"/>
    <lineage>
        <taxon>Bacteria</taxon>
        <taxon>Bacillati</taxon>
        <taxon>Actinomycetota</taxon>
        <taxon>Actinomycetes</taxon>
        <taxon>Micrococcales</taxon>
        <taxon>Micrococcaceae</taxon>
        <taxon>Rothia</taxon>
    </lineage>
</organism>
<gene>
    <name evidence="2" type="ordered locus">RMDY18_04480</name>
</gene>
<dbReference type="SUPFAM" id="SSF54690">
    <property type="entry name" value="Molybdopterin synthase subunit MoaE"/>
    <property type="match status" value="1"/>
</dbReference>
<dbReference type="Gene3D" id="3.90.1170.40">
    <property type="entry name" value="Molybdopterin biosynthesis MoaE subunit"/>
    <property type="match status" value="1"/>
</dbReference>
<feature type="compositionally biased region" description="Basic and acidic residues" evidence="1">
    <location>
        <begin position="17"/>
        <end position="27"/>
    </location>
</feature>
<dbReference type="PANTHER" id="PTHR23404">
    <property type="entry name" value="MOLYBDOPTERIN SYNTHASE RELATED"/>
    <property type="match status" value="1"/>
</dbReference>
<reference evidence="3" key="1">
    <citation type="submission" date="2009-07" db="EMBL/GenBank/DDBJ databases">
        <title>Complete genome sequence of Rothia mucilaginosa DJ.</title>
        <authorList>
            <person name="Yamane K."/>
            <person name="Nambu T."/>
            <person name="Mashimo C."/>
            <person name="Sugimori C."/>
            <person name="Yamanaka T."/>
            <person name="Leung K."/>
            <person name="Fukushima H."/>
        </authorList>
    </citation>
    <scope>NUCLEOTIDE SEQUENCE [LARGE SCALE GENOMIC DNA]</scope>
    <source>
        <strain evidence="3">DY-18</strain>
    </source>
</reference>
<accession>D2NRK4</accession>